<accession>A0ACC2RHM3</accession>
<name>A0ACC2RHM3_9FUNG</name>
<gene>
    <name evidence="1" type="primary">UBR1_4</name>
    <name evidence="1" type="ORF">DSO57_1022831</name>
</gene>
<evidence type="ECO:0000313" key="2">
    <source>
        <dbReference type="Proteomes" id="UP001165960"/>
    </source>
</evidence>
<protein>
    <submittedName>
        <fullName evidence="1">E3 ubiquitin-protein ligase ubr1</fullName>
        <ecNumber evidence="1">2.3.2.27</ecNumber>
    </submittedName>
</protein>
<evidence type="ECO:0000313" key="1">
    <source>
        <dbReference type="EMBL" id="KAJ9049591.1"/>
    </source>
</evidence>
<keyword evidence="1" id="KW-0012">Acyltransferase</keyword>
<comment type="caution">
    <text evidence="1">The sequence shown here is derived from an EMBL/GenBank/DDBJ whole genome shotgun (WGS) entry which is preliminary data.</text>
</comment>
<sequence length="1809" mass="203119">MSEIPSFPVPQLKAKGAAEFERFLRKFLSELPNVTGLEGNHNLLKDLFPLFNEMIGCSEFQYDPEGDMLTVCSENRKGNGLVQTGTHCGKLFEKNEPVYSCINCSMDPTCVLCAACFESTDHTGHDVRIHLHTSGYGCCDCGDSEAFKVPLNCKYHNQTFHRSYDDVSNELPDSIKSWLGPFIETVLDFAIDVFRCSSDELFDGLTEEKILKDEHELELIWGPASNRLYTLMLWNDESHSYNQVIDLCQEAIRCSDQDAIFTTTSVDRVGRQPLLTYPDIPALLSKARVFKRAKLGVTIRSLRIVGLEDLAAICLHYLALLADKTLECHYRGCFSAFYLETLSLALVRPYSKPHANPIVKVAAADDYFVTEEFVEMPVTCARFFSSRASLDRSVAVLIPPSMQQRPVKPVLEFGQKLLPATMLTGVPRARLDWIFQLDSQLWKSVRLELQALFTRTLLSLPQFKLAAAAHYAVNYPFYSKPPKHRNPEPDTGLIAYAVQLFTAPSIALVLATELDFVSYLFTTLGRELIGASPSVEEYHGTAPGPMFKCNEDLYEHRMVRCVLRDLDFFLDFPAVRHHISSDLSLFFQALHFISSFQRFSPSKRKTGDHVAYQDQRFRIAIETAFHILDIVKPLSEAFHGQPTVLLRAIYYTVCKIGGWILSDNAPWLRKVPTYFGTTLDIVQCDVASEPMSFYHPLHWMLAGLLSNVASLTPQHLAASGYADLRQLLLSGIGSGGFAQRQLQMAFDFPLQTFVLSAQVRANLWVRNGMDVLTEDAYFRASPKSFLEHGFLLMQHMFILFPPDVVLATLVDRYGLGAWLFLEEKSPFDVGQQVSLTEDMLLLIIHCLCERGKLLGESLEDEARCIIVRHSFRATTFSRLQEKLPPSIAHLPQLNQLLNELCTFKPPDTLADSGKYTLKPEFHRLLNPHHYLNSRNKIDNAAEFKKEAANDPHWFIPNLLPLPPHLKSLIQILHTPYMAGILFYTLHRAVTTPEARSTLIDYVLQILVVATIDDYEGDQTLWELVSTCRFRVPFTEHDSTCTTSLISLAEAGVGDDKEGRLLFVLDAIARRGNPESCKQVADFLVRYQDSSESRAQEQERENRRALAKARRAQLMNDMNLAQASFVEQHNELYQATEQVEGELEAPEEQAVHPGQLSYLTGSCILCQEEGGPDAPYGIPCLIQNSVLLAHQQPEFMEIDDLMNASASQASPDSHFVKSGFHVSSCGHLIHLKCLKLMFQADLSGDSFLQSLLRRFQFEPPRNWFSCPLCHSLNNGVIPVIANPGIAHPIAQGSVDFSEWLRCFLGERSSFIAQCNIHDSEDLPEDFVSPSYAHAATSSPPHASDQEYAHPTTMQGPEEAFNDSIEQSDLHPDVTAAYIALIDAVFKTPPSESRHLPPLEYGSPKTGLDPLLYSLCYTITMVEISDRSTLDESSIPYVFDRISTITQDTLVMLWNAILTIYASSQEMLSPLHSRRCLLRLDQLSGLTGPSPITQEPFKILVELSLAGLPVLWCKILGLVQLLFLLQFVRSTMCLIHASTGEPCTMPPADGLPHTAALVEFIFGEVACIEDYKPNRLHFIPQCQFIHHHLVVFLRKVTLLFKALQLPLLRPNPSKNELEDLLAALSLPDSESIFQNACADEVQRACISAWCRNARSDFGYFMMLEFPFPYSLATLGERMDSMYAPCDEALEEVCQSVSNNPALCLLCQKVICASPMCCSSPQNDAWDAHSTQCGGEVGVFLIPKEARILIKFGGMKMSKQAPYLDMHGQAAKNSRGEGSSSLPLYLNHKRYRALLKAVLDHQIPHQLNREQP</sequence>
<proteinExistence type="predicted"/>
<dbReference type="EC" id="2.3.2.27" evidence="1"/>
<dbReference type="Proteomes" id="UP001165960">
    <property type="component" value="Unassembled WGS sequence"/>
</dbReference>
<reference evidence="1" key="1">
    <citation type="submission" date="2022-04" db="EMBL/GenBank/DDBJ databases">
        <title>Genome of the entomopathogenic fungus Entomophthora muscae.</title>
        <authorList>
            <person name="Elya C."/>
            <person name="Lovett B.R."/>
            <person name="Lee E."/>
            <person name="Macias A.M."/>
            <person name="Hajek A.E."/>
            <person name="De Bivort B.L."/>
            <person name="Kasson M.T."/>
            <person name="De Fine Licht H.H."/>
            <person name="Stajich J.E."/>
        </authorList>
    </citation>
    <scope>NUCLEOTIDE SEQUENCE</scope>
    <source>
        <strain evidence="1">Berkeley</strain>
    </source>
</reference>
<dbReference type="EMBL" id="QTSX02007216">
    <property type="protein sequence ID" value="KAJ9049591.1"/>
    <property type="molecule type" value="Genomic_DNA"/>
</dbReference>
<organism evidence="1 2">
    <name type="scientific">Entomophthora muscae</name>
    <dbReference type="NCBI Taxonomy" id="34485"/>
    <lineage>
        <taxon>Eukaryota</taxon>
        <taxon>Fungi</taxon>
        <taxon>Fungi incertae sedis</taxon>
        <taxon>Zoopagomycota</taxon>
        <taxon>Entomophthoromycotina</taxon>
        <taxon>Entomophthoromycetes</taxon>
        <taxon>Entomophthorales</taxon>
        <taxon>Entomophthoraceae</taxon>
        <taxon>Entomophthora</taxon>
    </lineage>
</organism>
<keyword evidence="2" id="KW-1185">Reference proteome</keyword>
<keyword evidence="1" id="KW-0808">Transferase</keyword>